<feature type="signal peptide" evidence="1">
    <location>
        <begin position="1"/>
        <end position="24"/>
    </location>
</feature>
<dbReference type="SUPFAM" id="SSF56601">
    <property type="entry name" value="beta-lactamase/transpeptidase-like"/>
    <property type="match status" value="1"/>
</dbReference>
<accession>A0A348AJL1</accession>
<sequence>MFRRMVSLFAIVAIIGFHVLPVQAAERNWGNEITGDVRTFDGKVGIYAKNLRTGRVFDINQNDVFPTASTSKLVVALATYKFLYPQVPGEKKNLYETDIESMITVSDNQSFYDLLDEIAAVESDSLVRVTKDLGLKQTQIHSQEAKEKYNYQSVTTPFEMAKVFEAIYRERYLGREQSVVLKDYLANTIFHDEIPRFMLTKVMHKVGQLDNLLCDVGIVDDGKDQILISAYTITDRPEDYASDFIANTSAKLYNALRQK</sequence>
<proteinExistence type="predicted"/>
<dbReference type="OrthoDB" id="1422836at2"/>
<dbReference type="RefSeq" id="WP_126308302.1">
    <property type="nucleotide sequence ID" value="NZ_AP018449.1"/>
</dbReference>
<dbReference type="InterPro" id="IPR012338">
    <property type="entry name" value="Beta-lactam/transpept-like"/>
</dbReference>
<name>A0A348AJL1_9FIRM</name>
<dbReference type="PANTHER" id="PTHR35333:SF3">
    <property type="entry name" value="BETA-LACTAMASE-TYPE TRANSPEPTIDASE FOLD CONTAINING PROTEIN"/>
    <property type="match status" value="1"/>
</dbReference>
<dbReference type="KEGG" id="mana:MAMMFC1_01930"/>
<feature type="domain" description="Beta-lactamase class A catalytic" evidence="2">
    <location>
        <begin position="45"/>
        <end position="81"/>
    </location>
</feature>
<dbReference type="Gene3D" id="3.40.710.10">
    <property type="entry name" value="DD-peptidase/beta-lactamase superfamily"/>
    <property type="match status" value="1"/>
</dbReference>
<dbReference type="InterPro" id="IPR045155">
    <property type="entry name" value="Beta-lactam_cat"/>
</dbReference>
<organism evidence="3 4">
    <name type="scientific">Methylomusa anaerophila</name>
    <dbReference type="NCBI Taxonomy" id="1930071"/>
    <lineage>
        <taxon>Bacteria</taxon>
        <taxon>Bacillati</taxon>
        <taxon>Bacillota</taxon>
        <taxon>Negativicutes</taxon>
        <taxon>Selenomonadales</taxon>
        <taxon>Sporomusaceae</taxon>
        <taxon>Methylomusa</taxon>
    </lineage>
</organism>
<gene>
    <name evidence="3" type="ORF">MAMMFC1_01930</name>
</gene>
<dbReference type="PANTHER" id="PTHR35333">
    <property type="entry name" value="BETA-LACTAMASE"/>
    <property type="match status" value="1"/>
</dbReference>
<keyword evidence="1" id="KW-0732">Signal</keyword>
<evidence type="ECO:0000256" key="1">
    <source>
        <dbReference type="SAM" id="SignalP"/>
    </source>
</evidence>
<dbReference type="Proteomes" id="UP000276437">
    <property type="component" value="Chromosome"/>
</dbReference>
<dbReference type="GO" id="GO:0008800">
    <property type="term" value="F:beta-lactamase activity"/>
    <property type="evidence" value="ECO:0007669"/>
    <property type="project" value="InterPro"/>
</dbReference>
<dbReference type="AlphaFoldDB" id="A0A348AJL1"/>
<reference evidence="3 4" key="1">
    <citation type="journal article" date="2018" name="Int. J. Syst. Evol. Microbiol.">
        <title>Methylomusa anaerophila gen. nov., sp. nov., an anaerobic methanol-utilizing bacterium isolated from a microbial fuel cell.</title>
        <authorList>
            <person name="Amano N."/>
            <person name="Yamamuro A."/>
            <person name="Miyahara M."/>
            <person name="Kouzuma A."/>
            <person name="Abe T."/>
            <person name="Watanabe K."/>
        </authorList>
    </citation>
    <scope>NUCLEOTIDE SEQUENCE [LARGE SCALE GENOMIC DNA]</scope>
    <source>
        <strain evidence="3 4">MMFC1</strain>
    </source>
</reference>
<evidence type="ECO:0000313" key="4">
    <source>
        <dbReference type="Proteomes" id="UP000276437"/>
    </source>
</evidence>
<dbReference type="InterPro" id="IPR000871">
    <property type="entry name" value="Beta-lactam_class-A"/>
</dbReference>
<dbReference type="GO" id="GO:0030655">
    <property type="term" value="P:beta-lactam antibiotic catabolic process"/>
    <property type="evidence" value="ECO:0007669"/>
    <property type="project" value="InterPro"/>
</dbReference>
<dbReference type="GO" id="GO:0046677">
    <property type="term" value="P:response to antibiotic"/>
    <property type="evidence" value="ECO:0007669"/>
    <property type="project" value="InterPro"/>
</dbReference>
<dbReference type="Pfam" id="PF13354">
    <property type="entry name" value="Beta-lactamase2"/>
    <property type="match status" value="2"/>
</dbReference>
<evidence type="ECO:0000313" key="3">
    <source>
        <dbReference type="EMBL" id="BBB91259.1"/>
    </source>
</evidence>
<keyword evidence="4" id="KW-1185">Reference proteome</keyword>
<dbReference type="EMBL" id="AP018449">
    <property type="protein sequence ID" value="BBB91259.1"/>
    <property type="molecule type" value="Genomic_DNA"/>
</dbReference>
<evidence type="ECO:0000259" key="2">
    <source>
        <dbReference type="Pfam" id="PF13354"/>
    </source>
</evidence>
<feature type="domain" description="Beta-lactamase class A catalytic" evidence="2">
    <location>
        <begin position="99"/>
        <end position="231"/>
    </location>
</feature>
<feature type="chain" id="PRO_5017030275" description="Beta-lactamase class A catalytic domain-containing protein" evidence="1">
    <location>
        <begin position="25"/>
        <end position="259"/>
    </location>
</feature>
<protein>
    <recommendedName>
        <fullName evidence="2">Beta-lactamase class A catalytic domain-containing protein</fullName>
    </recommendedName>
</protein>